<dbReference type="EMBL" id="CCKQ01010401">
    <property type="protein sequence ID" value="CDW81909.1"/>
    <property type="molecule type" value="Genomic_DNA"/>
</dbReference>
<dbReference type="AlphaFoldDB" id="A0A078AI78"/>
<evidence type="ECO:0000313" key="3">
    <source>
        <dbReference type="Proteomes" id="UP000039865"/>
    </source>
</evidence>
<feature type="coiled-coil region" evidence="1">
    <location>
        <begin position="103"/>
        <end position="130"/>
    </location>
</feature>
<keyword evidence="3" id="KW-1185">Reference proteome</keyword>
<keyword evidence="1" id="KW-0175">Coiled coil</keyword>
<sequence>MEKHINIESQKVQRNFEEEILNTESDEHIYQVSDIEKWLNEAKTIAEDNIRDLEQQNQCLQNEHDQLNKIEFDIYNLDTVLLMDRDLRKAFINEEISQNDNYIYRFQSELQEIQTKMANIERLKTDIRENPGYIFRQLDGTKLKQVFLTLKQYKQMYIDYLLGRRGYNDKNKQNLFSVNKYEDQSLKFGFNQQSQNDYQSKHDQVQSKAQQNYHINAFEIAQQKHEQSINQNQDNNHIQLASIDQKIVSFQVELDLQKEKMNEVFEFIDKFEGDNSQQTLVQVKKYELTTISKGIQRQENMLIKLQLERDKLIRILDAAKVQRECEQENRNRRYYI</sequence>
<proteinExistence type="predicted"/>
<gene>
    <name evidence="2" type="primary">Contig7565.g8073</name>
    <name evidence="2" type="ORF">STYLEM_10933</name>
</gene>
<evidence type="ECO:0000313" key="2">
    <source>
        <dbReference type="EMBL" id="CDW81909.1"/>
    </source>
</evidence>
<feature type="coiled-coil region" evidence="1">
    <location>
        <begin position="295"/>
        <end position="322"/>
    </location>
</feature>
<protein>
    <submittedName>
        <fullName evidence="2">Uncharacterized protein</fullName>
    </submittedName>
</protein>
<dbReference type="InParanoid" id="A0A078AI78"/>
<feature type="coiled-coil region" evidence="1">
    <location>
        <begin position="36"/>
        <end position="70"/>
    </location>
</feature>
<accession>A0A078AI78</accession>
<organism evidence="2 3">
    <name type="scientific">Stylonychia lemnae</name>
    <name type="common">Ciliate</name>
    <dbReference type="NCBI Taxonomy" id="5949"/>
    <lineage>
        <taxon>Eukaryota</taxon>
        <taxon>Sar</taxon>
        <taxon>Alveolata</taxon>
        <taxon>Ciliophora</taxon>
        <taxon>Intramacronucleata</taxon>
        <taxon>Spirotrichea</taxon>
        <taxon>Stichotrichia</taxon>
        <taxon>Sporadotrichida</taxon>
        <taxon>Oxytrichidae</taxon>
        <taxon>Stylonychinae</taxon>
        <taxon>Stylonychia</taxon>
    </lineage>
</organism>
<dbReference type="Proteomes" id="UP000039865">
    <property type="component" value="Unassembled WGS sequence"/>
</dbReference>
<name>A0A078AI78_STYLE</name>
<evidence type="ECO:0000256" key="1">
    <source>
        <dbReference type="SAM" id="Coils"/>
    </source>
</evidence>
<reference evidence="2 3" key="1">
    <citation type="submission" date="2014-06" db="EMBL/GenBank/DDBJ databases">
        <authorList>
            <person name="Swart Estienne"/>
        </authorList>
    </citation>
    <scope>NUCLEOTIDE SEQUENCE [LARGE SCALE GENOMIC DNA]</scope>
    <source>
        <strain evidence="2 3">130c</strain>
    </source>
</reference>